<dbReference type="InterPro" id="IPR036513">
    <property type="entry name" value="STAS_dom_sf"/>
</dbReference>
<organism evidence="2 3">
    <name type="scientific">Labedaea rhizosphaerae</name>
    <dbReference type="NCBI Taxonomy" id="598644"/>
    <lineage>
        <taxon>Bacteria</taxon>
        <taxon>Bacillati</taxon>
        <taxon>Actinomycetota</taxon>
        <taxon>Actinomycetes</taxon>
        <taxon>Pseudonocardiales</taxon>
        <taxon>Pseudonocardiaceae</taxon>
        <taxon>Labedaea</taxon>
    </lineage>
</organism>
<evidence type="ECO:0008006" key="4">
    <source>
        <dbReference type="Google" id="ProtNLM"/>
    </source>
</evidence>
<accession>A0A4R6SES1</accession>
<dbReference type="RefSeq" id="WP_208115555.1">
    <property type="nucleotide sequence ID" value="NZ_SNXZ01000002.1"/>
</dbReference>
<reference evidence="2 3" key="1">
    <citation type="submission" date="2019-03" db="EMBL/GenBank/DDBJ databases">
        <title>Genomic Encyclopedia of Type Strains, Phase IV (KMG-IV): sequencing the most valuable type-strain genomes for metagenomic binning, comparative biology and taxonomic classification.</title>
        <authorList>
            <person name="Goeker M."/>
        </authorList>
    </citation>
    <scope>NUCLEOTIDE SEQUENCE [LARGE SCALE GENOMIC DNA]</scope>
    <source>
        <strain evidence="2 3">DSM 45361</strain>
    </source>
</reference>
<protein>
    <recommendedName>
        <fullName evidence="4">STAS domain-containing protein</fullName>
    </recommendedName>
</protein>
<comment type="caution">
    <text evidence="2">The sequence shown here is derived from an EMBL/GenBank/DDBJ whole genome shotgun (WGS) entry which is preliminary data.</text>
</comment>
<proteinExistence type="predicted"/>
<sequence>MRTTLDTRDRLAPTKNPGAPPLPRHDVSQPVRPTLRIRLTRDDTRELGRYLSTIARRVRAAIDAHRGADGAEEPGEFIIDLSDATELPQAQLILLVTLLRRTVGSGTTFTLCGVRPMLLGSLVAFDLPDDVVVVDTTGRRWAGAK</sequence>
<dbReference type="AlphaFoldDB" id="A0A4R6SES1"/>
<name>A0A4R6SES1_LABRH</name>
<dbReference type="Proteomes" id="UP000295444">
    <property type="component" value="Unassembled WGS sequence"/>
</dbReference>
<feature type="compositionally biased region" description="Basic and acidic residues" evidence="1">
    <location>
        <begin position="1"/>
        <end position="12"/>
    </location>
</feature>
<feature type="region of interest" description="Disordered" evidence="1">
    <location>
        <begin position="1"/>
        <end position="29"/>
    </location>
</feature>
<gene>
    <name evidence="2" type="ORF">EV186_102293</name>
</gene>
<evidence type="ECO:0000313" key="2">
    <source>
        <dbReference type="EMBL" id="TDQ00432.1"/>
    </source>
</evidence>
<evidence type="ECO:0000256" key="1">
    <source>
        <dbReference type="SAM" id="MobiDB-lite"/>
    </source>
</evidence>
<dbReference type="EMBL" id="SNXZ01000002">
    <property type="protein sequence ID" value="TDQ00432.1"/>
    <property type="molecule type" value="Genomic_DNA"/>
</dbReference>
<dbReference type="SUPFAM" id="SSF52091">
    <property type="entry name" value="SpoIIaa-like"/>
    <property type="match status" value="1"/>
</dbReference>
<keyword evidence="3" id="KW-1185">Reference proteome</keyword>
<evidence type="ECO:0000313" key="3">
    <source>
        <dbReference type="Proteomes" id="UP000295444"/>
    </source>
</evidence>